<evidence type="ECO:0000256" key="30">
    <source>
        <dbReference type="ARBA" id="ARBA00023288"/>
    </source>
</evidence>
<evidence type="ECO:0000256" key="23">
    <source>
        <dbReference type="ARBA" id="ARBA00023046"/>
    </source>
</evidence>
<name>A0A650G2U9_HV1</name>
<dbReference type="GO" id="GO:0039654">
    <property type="term" value="P:fusion of virus membrane with host endosome membrane"/>
    <property type="evidence" value="ECO:0007669"/>
    <property type="project" value="UniProtKB-UniRule"/>
</dbReference>
<keyword evidence="21 32" id="KW-1164">Virus endocytosis by host</keyword>
<evidence type="ECO:0000256" key="12">
    <source>
        <dbReference type="ARBA" id="ARBA00022595"/>
    </source>
</evidence>
<feature type="transmembrane region" description="Helical" evidence="33">
    <location>
        <begin position="13"/>
        <end position="35"/>
    </location>
</feature>
<evidence type="ECO:0000256" key="10">
    <source>
        <dbReference type="ARBA" id="ARBA00022570"/>
    </source>
</evidence>
<evidence type="ECO:0000256" key="4">
    <source>
        <dbReference type="ARBA" id="ARBA00004563"/>
    </source>
</evidence>
<evidence type="ECO:0000256" key="26">
    <source>
        <dbReference type="ARBA" id="ARBA00023139"/>
    </source>
</evidence>
<feature type="chain" id="PRO_5042632976" description="Envelope glycoprotein gp160" evidence="32">
    <location>
        <begin position="32"/>
        <end position="844"/>
    </location>
</feature>
<feature type="region of interest" description="MPER; binding to GalCer" evidence="32">
    <location>
        <begin position="647"/>
        <end position="668"/>
    </location>
</feature>
<dbReference type="FunFam" id="2.170.40.20:FF:000003">
    <property type="entry name" value="Envelope glycoprotein gp160"/>
    <property type="match status" value="1"/>
</dbReference>
<feature type="disulfide bond" evidence="32">
    <location>
        <begin position="583"/>
        <end position="589"/>
    </location>
</feature>
<feature type="site" description="Cleavage; by host furin" evidence="32">
    <location>
        <begin position="496"/>
        <end position="497"/>
    </location>
</feature>
<dbReference type="InterPro" id="IPR000777">
    <property type="entry name" value="HIV1_Gp120"/>
</dbReference>
<keyword evidence="14 32" id="KW-0812">Transmembrane</keyword>
<keyword evidence="29 32" id="KW-0899">Viral immunoevasion</keyword>
<dbReference type="FunFam" id="2.170.40.20:FF:000004">
    <property type="entry name" value="Envelope glycoprotein gp160"/>
    <property type="match status" value="1"/>
</dbReference>
<comment type="domain">
    <text evidence="32 33">The 17 amino acids long immunosuppressive region is present in many retroviral envelope proteins. Synthetic peptides derived from this relatively conserved sequence inhibit immune function in vitro and in vivo.</text>
</comment>
<evidence type="ECO:0000256" key="32">
    <source>
        <dbReference type="HAMAP-Rule" id="MF_04083"/>
    </source>
</evidence>
<evidence type="ECO:0000313" key="39">
    <source>
        <dbReference type="EMBL" id="QGV13876.1"/>
    </source>
</evidence>
<evidence type="ECO:0000313" key="38">
    <source>
        <dbReference type="EMBL" id="QGV13832.1"/>
    </source>
</evidence>
<keyword evidence="26 32" id="KW-0564">Palmitate</keyword>
<organismHost>
    <name type="scientific">Homo sapiens</name>
    <name type="common">Human</name>
    <dbReference type="NCBI Taxonomy" id="9606"/>
</organismHost>
<feature type="lipid moiety-binding region" description="S-palmitoyl cysteine; by host" evidence="32">
    <location>
        <position position="749"/>
    </location>
</feature>
<keyword evidence="28 32" id="KW-0325">Glycoprotein</keyword>
<comment type="similarity">
    <text evidence="32">Belongs to the HIV-1 env protein family.</text>
</comment>
<feature type="domain" description="Human immunodeficiency virus 1 envelope glycoprotein Gp120" evidence="35">
    <location>
        <begin position="142"/>
        <end position="496"/>
    </location>
</feature>
<comment type="subcellular location">
    <subcellularLocation>
        <location evidence="3">Host cell membrane</location>
        <topology evidence="3">Peripheral membrane protein</topology>
    </subcellularLocation>
    <subcellularLocation>
        <location evidence="1">Host cell membrane</location>
        <topology evidence="1">Single-pass type I membrane protein</topology>
    </subcellularLocation>
    <subcellularLocation>
        <location evidence="2">Host endosome membrane</location>
        <topology evidence="2">Peripheral membrane protein</topology>
    </subcellularLocation>
    <subcellularLocation>
        <location evidence="5">Host endosome membrane</location>
        <topology evidence="5">Single-pass type I membrane protein</topology>
    </subcellularLocation>
    <subcellularLocation>
        <location evidence="6">Virion membrane</location>
        <topology evidence="6">Peripheral membrane protein</topology>
    </subcellularLocation>
    <subcellularLocation>
        <location evidence="4">Virion membrane</location>
        <topology evidence="4">Single-pass type I membrane protein</topology>
    </subcellularLocation>
</comment>
<comment type="subcellular location">
    <molecule>Surface protein gp120</molecule>
    <subcellularLocation>
        <location evidence="32">Virion membrane</location>
        <topology evidence="32">Peripheral membrane protein</topology>
    </subcellularLocation>
    <subcellularLocation>
        <location evidence="32">Host cell membrane</location>
        <topology evidence="32">Peripheral membrane protein</topology>
    </subcellularLocation>
    <subcellularLocation>
        <location evidence="32">Host endosome membrane</location>
        <topology evidence="32">Single-pass type I membrane protein</topology>
    </subcellularLocation>
    <text evidence="32">The surface protein is not anchored to the viral envelope, but associates with the extravirion surface through its binding to TM. It is probably concentrated at the site of budding and incorporated into the virions possibly by contacts between the cytoplasmic tail of Env and the N-terminus of Gag.</text>
</comment>
<evidence type="ECO:0000256" key="21">
    <source>
        <dbReference type="ARBA" id="ARBA00022890"/>
    </source>
</evidence>
<evidence type="ECO:0000256" key="34">
    <source>
        <dbReference type="SAM" id="MobiDB-lite"/>
    </source>
</evidence>
<evidence type="ECO:0000256" key="29">
    <source>
        <dbReference type="ARBA" id="ARBA00023280"/>
    </source>
</evidence>
<feature type="coiled-coil region" evidence="32">
    <location>
        <begin position="618"/>
        <end position="652"/>
    </location>
</feature>
<keyword evidence="10 32" id="KW-1165">Clathrin-mediated endocytosis of virus by host</keyword>
<protein>
    <recommendedName>
        <fullName evidence="32">Envelope glycoprotein gp160</fullName>
    </recommendedName>
    <alternativeName>
        <fullName evidence="32">Env polyprotein</fullName>
    </alternativeName>
    <component>
        <recommendedName>
            <fullName evidence="32">Surface protein gp120</fullName>
            <shortName evidence="32">SU</shortName>
        </recommendedName>
        <alternativeName>
            <fullName evidence="32">Glycoprotein 120</fullName>
            <shortName evidence="32">gp120</shortName>
        </alternativeName>
    </component>
    <component>
        <recommendedName>
            <fullName evidence="32">Transmembrane protein gp41</fullName>
            <shortName evidence="32">TM</shortName>
        </recommendedName>
        <alternativeName>
            <fullName evidence="32">Glycoprotein 41</fullName>
            <shortName evidence="32">gp41</shortName>
        </alternativeName>
    </component>
</protein>
<dbReference type="GO" id="GO:0019062">
    <property type="term" value="P:virion attachment to host cell"/>
    <property type="evidence" value="ECO:0007669"/>
    <property type="project" value="UniProtKB-UniRule"/>
</dbReference>
<dbReference type="EMBL" id="MH672721">
    <property type="protein sequence ID" value="QGV13824.1"/>
    <property type="molecule type" value="Genomic_DNA"/>
</dbReference>
<evidence type="ECO:0000256" key="28">
    <source>
        <dbReference type="ARBA" id="ARBA00023180"/>
    </source>
</evidence>
<dbReference type="GO" id="GO:0075512">
    <property type="term" value="P:clathrin-dependent endocytosis of virus by host cell"/>
    <property type="evidence" value="ECO:0007669"/>
    <property type="project" value="UniProtKB-UniRule"/>
</dbReference>
<keyword evidence="19 32" id="KW-1043">Host membrane</keyword>
<dbReference type="CDD" id="cd09909">
    <property type="entry name" value="HIV-1-like_HR1-HR2"/>
    <property type="match status" value="1"/>
</dbReference>
<dbReference type="Pfam" id="PF00517">
    <property type="entry name" value="GP41"/>
    <property type="match status" value="1"/>
</dbReference>
<evidence type="ECO:0000256" key="11">
    <source>
        <dbReference type="ARBA" id="ARBA00022581"/>
    </source>
</evidence>
<evidence type="ECO:0000256" key="33">
    <source>
        <dbReference type="RuleBase" id="RU363095"/>
    </source>
</evidence>
<evidence type="ECO:0000256" key="19">
    <source>
        <dbReference type="ARBA" id="ARBA00022870"/>
    </source>
</evidence>
<dbReference type="EMBL" id="MH672734">
    <property type="protein sequence ID" value="QGV13876.1"/>
    <property type="molecule type" value="Genomic_DNA"/>
</dbReference>
<gene>
    <name evidence="32 41" type="primary">env</name>
</gene>
<dbReference type="EMBL" id="MH672735">
    <property type="protein sequence ID" value="QGV13880.1"/>
    <property type="molecule type" value="Genomic_DNA"/>
</dbReference>
<sequence length="844" mass="95902">MRVRGIQMNWPSLWNWGILIIGLVITCSASNNLWVTVYYGVPVWRDADTTLFCASDAKAHKTEVHNVWATHACVPTDPNPQEMYLKNVTENFNMWKNNMVEQMQEDIISLWDQSLKPCVKLTPLCVTLNCTSATFNSTNISSSIGNITDEVKNCTFNMTTEIRGKQQKVHALFYTLDIVPMNNNSTEYRIINCNTSVIKQACPKISFDPIPIHYCTPAGYAILKCNDKKFNGTGPCKNVSTVQCTHGIKPVVSTQLLLNGSLAEEEIIIRSENLTNNAKNIIVHLSKPVIINCTRPSNNTRTSTRIGPGQVFYRTGEITGDIRKAHCEINGTAWNETLKQVITKLKEHFNKTIDFQPPSGGDLETTMHHFNCRGEFFYCNTTKLFNTENETMKEGDNTTIILPCRIKQIVNMWQGVGQAMYAPPINGIINCVSNITGILLTRDGGVNATNETFRPGGGNIKDNWRNELYKYKVVQIEPLGIAPTRAKRRVVDREKRAVGIGTMIFGFLGAAGSTMGAASVTLTVQARQLLSGIVQQQSNLLRAIEAQQHLLQLTVWGIKQLQARVLAVERYLKDQKFLGLWGCSGKTICTTNVPWNSTWSNKSYEDIWNNMTWIEWEKEISNYTDKIYDLLMESQNQQERNEKDLLELDKWASLWNWFDISNWLWYIKIFIMIVGGLIGLRIIFAVLSIVNRVRQGYSPLSFQTPFHHQREPDRPGRIEEEGGEQGRDRSVRLVSGFLALAWDDLRSLCLWSYHRLRDFILIATRTVELLGKGLRRGWEGLKYLGNLLLYWGQELKTSAISLLDAIAITTAGWTDRVIEVTQRAWRALLHIPRRIRQGLERALV</sequence>
<keyword evidence="27 32" id="KW-1015">Disulfide bond</keyword>
<dbReference type="GO" id="GO:0019064">
    <property type="term" value="P:fusion of virus membrane with host plasma membrane"/>
    <property type="evidence" value="ECO:0007669"/>
    <property type="project" value="UniProtKB-UniRule"/>
</dbReference>
<feature type="topological domain" description="Cytoplasmic" evidence="32">
    <location>
        <begin position="691"/>
        <end position="844"/>
    </location>
</feature>
<dbReference type="GO" id="GO:1903911">
    <property type="term" value="P:positive regulation of receptor clustering"/>
    <property type="evidence" value="ECO:0007669"/>
    <property type="project" value="UniProtKB-UniRule"/>
</dbReference>
<evidence type="ECO:0000256" key="13">
    <source>
        <dbReference type="ARBA" id="ARBA00022685"/>
    </source>
</evidence>
<dbReference type="GO" id="GO:0055036">
    <property type="term" value="C:virion membrane"/>
    <property type="evidence" value="ECO:0007669"/>
    <property type="project" value="UniProtKB-SubCell"/>
</dbReference>
<dbReference type="GO" id="GO:0020002">
    <property type="term" value="C:host cell plasma membrane"/>
    <property type="evidence" value="ECO:0007669"/>
    <property type="project" value="UniProtKB-SubCell"/>
</dbReference>
<evidence type="ECO:0000256" key="17">
    <source>
        <dbReference type="ARBA" id="ARBA00022804"/>
    </source>
</evidence>
<evidence type="ECO:0000256" key="1">
    <source>
        <dbReference type="ARBA" id="ARBA00004402"/>
    </source>
</evidence>
<dbReference type="GO" id="GO:0019031">
    <property type="term" value="C:viral envelope"/>
    <property type="evidence" value="ECO:0007669"/>
    <property type="project" value="UniProtKB-KW"/>
</dbReference>
<evidence type="ECO:0000256" key="15">
    <source>
        <dbReference type="ARBA" id="ARBA00022703"/>
    </source>
</evidence>
<dbReference type="Pfam" id="PF00516">
    <property type="entry name" value="GP120"/>
    <property type="match status" value="2"/>
</dbReference>
<comment type="function">
    <text evidence="32">Transmembrane protein gp41: Acts as a class I viral fusion protein. Under the current model, the protein has at least 3 conformational states: pre-fusion native state, pre-hairpin intermediate state, and post-fusion hairpin state. During fusion of viral and target intracellular membranes, the coiled coil regions (heptad repeats) assume a trimer-of-hairpins structure, positioning the fusion peptide in close proximity to the C-terminal region of the ectodomain. The formation of this structure appears to drive apposition and subsequent fusion of viral and target cell membranes. Complete fusion occurs in host cell endosomes and is dynamin-dependent, however some lipid transfer might occur at the plasma membrane. The virus undergoes clathrin-dependent internalization long before endosomal fusion, thus minimizing the surface exposure of conserved viral epitopes during fusion and reducing the efficacy of inhibitors targeting these epitopes. Membranes fusion leads to delivery of the nucleocapsid into the cytoplasm.</text>
</comment>
<feature type="disulfide bond" evidence="32">
    <location>
        <begin position="53"/>
        <end position="73"/>
    </location>
</feature>
<proteinExistence type="inferred from homology"/>
<feature type="disulfide bond" evidence="32">
    <location>
        <begin position="215"/>
        <end position="244"/>
    </location>
</feature>
<feature type="region of interest" description="V2" evidence="32">
    <location>
        <begin position="154"/>
        <end position="193"/>
    </location>
</feature>
<feature type="region of interest" description="CD4-binding loop" evidence="32">
    <location>
        <begin position="358"/>
        <end position="368"/>
    </location>
</feature>
<feature type="region of interest" description="Fusion peptide" evidence="32">
    <location>
        <begin position="497"/>
        <end position="517"/>
    </location>
</feature>
<evidence type="ECO:0000256" key="31">
    <source>
        <dbReference type="ARBA" id="ARBA00023296"/>
    </source>
</evidence>
<dbReference type="FunFam" id="1.10.287.210:FF:000001">
    <property type="entry name" value="Envelope glycoprotein gp160"/>
    <property type="match status" value="1"/>
</dbReference>
<feature type="transmembrane region" description="Helical" evidence="33">
    <location>
        <begin position="663"/>
        <end position="690"/>
    </location>
</feature>
<keyword evidence="30 32" id="KW-0449">Lipoprotein</keyword>
<keyword evidence="22 32" id="KW-1133">Transmembrane helix</keyword>
<comment type="PTM">
    <text evidence="32">Palmitoylation of the transmembrane protein and of Env polyprotein (prior to its proteolytic cleavage) is essential for their association with host cell membrane lipid rafts. Palmitoylation is therefore required for envelope trafficking to classical lipid rafts, but not for viral replication.</text>
</comment>
<dbReference type="GO" id="GO:0016020">
    <property type="term" value="C:membrane"/>
    <property type="evidence" value="ECO:0007669"/>
    <property type="project" value="UniProtKB-UniRule"/>
</dbReference>
<evidence type="ECO:0000313" key="40">
    <source>
        <dbReference type="EMBL" id="QGV13880.1"/>
    </source>
</evidence>
<keyword evidence="13 32" id="KW-0165">Cleavage on pair of basic residues</keyword>
<comment type="PTM">
    <text evidence="32">Specific enzymatic cleavages in vivo yield mature proteins. Envelope glycoproteins are synthesized as a inactive precursor that is heavily N-glycosylated and processed likely by host cell furin in the Golgi to yield the mature SU and TM proteins. The cleavage site between SU and TM requires the minimal sequence [KR]-X-[KR]-R. About 2 of the 9 disulfide bonds of gp41 are reduced by P4HB/PDI, following binding to CD4 receptor.</text>
</comment>
<evidence type="ECO:0000256" key="7">
    <source>
        <dbReference type="ARBA" id="ARBA00022506"/>
    </source>
</evidence>
<feature type="compositionally biased region" description="Basic and acidic residues" evidence="34">
    <location>
        <begin position="708"/>
        <end position="727"/>
    </location>
</feature>
<comment type="domain">
    <text evidence="32">The membrane proximal external region (MPER) present in gp41 is a tryptophan-rich region recognized by the antibodies 2F5, Z13, and 4E10. MPER seems to play a role in fusion.</text>
</comment>
<feature type="short sequence motif" description="YXXL motif; contains endocytosis signal" evidence="32">
    <location>
        <begin position="697"/>
        <end position="700"/>
    </location>
</feature>
<evidence type="ECO:0000256" key="5">
    <source>
        <dbReference type="ARBA" id="ARBA00004578"/>
    </source>
</evidence>
<keyword evidence="7 32" id="KW-1168">Fusion of virus membrane with host membrane</keyword>
<evidence type="ECO:0000256" key="25">
    <source>
        <dbReference type="ARBA" id="ARBA00023136"/>
    </source>
</evidence>
<keyword evidence="24 32" id="KW-0175">Coiled coil</keyword>
<keyword evidence="11 32" id="KW-0945">Host-virus interaction</keyword>
<keyword evidence="15 32" id="KW-0053">Apoptosis</keyword>
<dbReference type="FunFam" id="1.20.5.490:FF:000001">
    <property type="entry name" value="Envelope glycoprotein gp160"/>
    <property type="match status" value="1"/>
</dbReference>
<comment type="subcellular location">
    <molecule>Transmembrane protein gp41</molecule>
    <subcellularLocation>
        <location evidence="32">Virion membrane</location>
        <topology evidence="32">Single-pass type I membrane protein</topology>
    </subcellularLocation>
    <subcellularLocation>
        <location evidence="32">Host cell membrane</location>
        <topology evidence="32">Single-pass type I membrane protein</topology>
    </subcellularLocation>
    <subcellularLocation>
        <location evidence="32">Host endosome membrane</location>
        <topology evidence="32">Single-pass type I membrane protein</topology>
    </subcellularLocation>
    <text evidence="32">It is probably concentrated at the site of budding and incorporated into the virions possibly by contacts between the cytoplasmic tail of Env and the N-terminus of Gag.</text>
</comment>
<evidence type="ECO:0000256" key="9">
    <source>
        <dbReference type="ARBA" id="ARBA00022511"/>
    </source>
</evidence>
<comment type="PTM">
    <text evidence="32">Highly glycosylated by host. The high number of glycan on the protein is reffered to as 'glycan shield' because it contributes to hide protein sequence from adaptive immune system.</text>
</comment>
<dbReference type="GO" id="GO:1903908">
    <property type="term" value="P:positive regulation of plasma membrane raft polarization"/>
    <property type="evidence" value="ECO:0007669"/>
    <property type="project" value="UniProtKB-UniRule"/>
</dbReference>
<dbReference type="InterPro" id="IPR036377">
    <property type="entry name" value="Gp120_core_sf"/>
</dbReference>
<evidence type="ECO:0000256" key="22">
    <source>
        <dbReference type="ARBA" id="ARBA00022989"/>
    </source>
</evidence>
<evidence type="ECO:0000256" key="18">
    <source>
        <dbReference type="ARBA" id="ARBA00022844"/>
    </source>
</evidence>
<feature type="region of interest" description="Immunosuppression" evidence="32">
    <location>
        <begin position="559"/>
        <end position="577"/>
    </location>
</feature>
<feature type="chain" id="PRO_5042632977" description="Transmembrane protein gp41" evidence="32">
    <location>
        <begin position="497"/>
        <end position="844"/>
    </location>
</feature>
<dbReference type="GO" id="GO:0052031">
    <property type="term" value="P:symbiont-mediated perturbation of host defense response"/>
    <property type="evidence" value="ECO:0007669"/>
    <property type="project" value="UniProtKB-UniRule"/>
</dbReference>
<evidence type="ECO:0000256" key="8">
    <source>
        <dbReference type="ARBA" id="ARBA00022510"/>
    </source>
</evidence>
<dbReference type="Gene3D" id="1.10.287.210">
    <property type="match status" value="1"/>
</dbReference>
<keyword evidence="25 32" id="KW-0472">Membrane</keyword>
<evidence type="ECO:0000256" key="3">
    <source>
        <dbReference type="ARBA" id="ARBA00004505"/>
    </source>
</evidence>
<comment type="function">
    <text evidence="32">Envelope glycoprotein gp160: Oligomerizes in the host endoplasmic reticulum into predominantly trimers. In a second time, gp160 transits in the host Golgi, where glycosylation is completed. The precursor is then proteolytically cleaved in the trans-Golgi and thereby activated by cellular furin or furin-like proteases to produce gp120 and gp41.</text>
</comment>
<comment type="miscellaneous">
    <text evidence="32">HIV-1 lineages are divided in three main groups, M (for Major), O (for Outlier), and N (for New, or Non-M, Non-O). The vast majority of strains found worldwide belong to the group M. Group O seems to be endemic to and largely confined to Cameroon and neighboring countries in West Central Africa, where these viruses represent a small minority of HIV-1 strains. The group N is represented by a limited number of isolates from Cameroonian persons. The group M is further subdivided in 9 clades or subtypes (A to D, F to H, J and K).</text>
</comment>
<comment type="caution">
    <text evidence="32 33">Lacks conserved residue(s) required for the propagation of feature annotation.</text>
</comment>
<dbReference type="GO" id="GO:0044175">
    <property type="term" value="C:host cell endosome membrane"/>
    <property type="evidence" value="ECO:0007669"/>
    <property type="project" value="UniProtKB-SubCell"/>
</dbReference>
<organism evidence="41">
    <name type="scientific">Human immunodeficiency virus type 1</name>
    <name type="common">HIV-1</name>
    <dbReference type="NCBI Taxonomy" id="11676"/>
    <lineage>
        <taxon>Viruses</taxon>
        <taxon>Riboviria</taxon>
        <taxon>Pararnavirae</taxon>
        <taxon>Artverviricota</taxon>
        <taxon>Revtraviricetes</taxon>
        <taxon>Ortervirales</taxon>
        <taxon>Retroviridae</taxon>
        <taxon>Orthoretrovirinae</taxon>
        <taxon>Lentivirus</taxon>
        <taxon>Lentivirus humimdef1</taxon>
    </lineage>
</organism>
<feature type="domain" description="Human immunodeficiency virus 1 envelope glycoprotein Gp120" evidence="35">
    <location>
        <begin position="33"/>
        <end position="139"/>
    </location>
</feature>
<dbReference type="Gene3D" id="2.170.40.20">
    <property type="entry name" value="Human immunodeficiency virus 1, Gp160, envelope glycoprotein"/>
    <property type="match status" value="2"/>
</dbReference>
<feature type="disulfide bond" evidence="32">
    <location>
        <begin position="225"/>
        <end position="236"/>
    </location>
</feature>
<dbReference type="InterPro" id="IPR000328">
    <property type="entry name" value="GP41-like"/>
</dbReference>
<keyword evidence="8 32" id="KW-1170">Fusion of virus membrane with host endosomal membrane</keyword>
<keyword evidence="12 32" id="KW-1162">Viral penetration into host cytoplasm</keyword>
<evidence type="ECO:0000256" key="16">
    <source>
        <dbReference type="ARBA" id="ARBA00022729"/>
    </source>
</evidence>
<dbReference type="EMBL" id="MH672737">
    <property type="protein sequence ID" value="QGV13888.1"/>
    <property type="molecule type" value="Genomic_DNA"/>
</dbReference>
<feature type="region of interest" description="Disordered" evidence="34">
    <location>
        <begin position="704"/>
        <end position="727"/>
    </location>
</feature>
<keyword evidence="16 32" id="KW-0732">Signal</keyword>
<evidence type="ECO:0000313" key="41">
    <source>
        <dbReference type="EMBL" id="QGV13888.1"/>
    </source>
</evidence>
<dbReference type="GO" id="GO:0005198">
    <property type="term" value="F:structural molecule activity"/>
    <property type="evidence" value="ECO:0007669"/>
    <property type="project" value="UniProtKB-UniRule"/>
</dbReference>
<keyword evidence="18 32" id="KW-0946">Virion</keyword>
<keyword evidence="23 32" id="KW-1039">Host endosome</keyword>
<keyword evidence="20 32" id="KW-0261">Viral envelope protein</keyword>
<dbReference type="SUPFAM" id="SSF56502">
    <property type="entry name" value="gp120 core"/>
    <property type="match status" value="2"/>
</dbReference>
<dbReference type="SUPFAM" id="SSF58069">
    <property type="entry name" value="Virus ectodomain"/>
    <property type="match status" value="1"/>
</dbReference>
<evidence type="ECO:0000256" key="14">
    <source>
        <dbReference type="ARBA" id="ARBA00022692"/>
    </source>
</evidence>
<dbReference type="HAMAP" id="MF_04083">
    <property type="entry name" value="HIV_ENV"/>
    <property type="match status" value="1"/>
</dbReference>
<comment type="domain">
    <text evidence="32">Some of the most genetically diverse regions of the viral genome are present in Env. They are called variable regions 1 through 5 (V1 through V5). Coreceptor usage of gp120 is determined mainly by the primary structure of the third variable region (V3) in the outer domain of gp120. The sequence of V3 determines which coreceptor, CCR5 and/or CXCR4 (corresponding to R5/macrophage, X4/T cell and R5X4/T cell and macrophage tropism), is used to trigger the fusion potential of the Env complex, and hence which cells the virus can infect. Binding to CCR5 involves a region adjacent in addition to V3.</text>
</comment>
<evidence type="ECO:0000313" key="37">
    <source>
        <dbReference type="EMBL" id="QGV13824.1"/>
    </source>
</evidence>
<reference evidence="41" key="1">
    <citation type="submission" date="2018-07" db="EMBL/GenBank/DDBJ databases">
        <title>HIV-1 Phenotype Evolution with Rapid CD4 Cell Loss Is Caused by Specific CRF01_AE Phylogenetic Cluster with V3 Signatures Favoring CXCR4 Co-receptor Binding.</title>
        <authorList>
            <person name="Song H."/>
            <person name="Ou W."/>
            <person name="Feng Y."/>
            <person name="Zhang J."/>
            <person name="Li F."/>
            <person name="Hu J."/>
            <person name="Peng H."/>
            <person name="Xing H."/>
            <person name="Ma L."/>
            <person name="Tan Q."/>
            <person name="Wu B."/>
            <person name="Shao Y."/>
        </authorList>
    </citation>
    <scope>NUCLEOTIDE SEQUENCE</scope>
    <source>
        <strain evidence="37">182_A2_dp</strain>
        <strain evidence="38">182_B10</strain>
        <strain evidence="39">182_G10</strain>
        <strain evidence="40">182_G11</strain>
        <strain evidence="41">182_H5</strain>
    </source>
</reference>
<dbReference type="EMBL" id="MH672723">
    <property type="protein sequence ID" value="QGV13832.1"/>
    <property type="molecule type" value="Genomic_DNA"/>
</dbReference>
<evidence type="ECO:0000259" key="36">
    <source>
        <dbReference type="Pfam" id="PF00517"/>
    </source>
</evidence>
<comment type="function">
    <text evidence="32">Surface protein gp120: Attaches the virus to the host lymphoid cell by binding to the primary receptor CD4. This interaction induces a structural rearrangement creating a high affinity binding site for a chemokine coreceptor like CXCR4 and/or CCR5. Acts as a ligand for CD209/DC-SIGN and CLEC4M/DC-SIGNR, which are respectively found on dendritic cells (DCs), and on endothelial cells of liver sinusoids and lymph node sinuses. These interactions allow capture of viral particles at mucosal surfaces by these cells and subsequent transmission to permissive cells. HIV subverts the migration properties of dendritic cells to gain access to CD4+ T-cells in lymph nodes. Virus transmission to permissive T-cells occurs either in trans (without DCs infection, through viral capture and transmission), or in cis (following DCs productive infection, through the usual CD4-gp120 interaction), thereby inducing a robust infection. In trans infection, bound virions remain infectious over days and it is proposed that they are not degraded, but protected in non-lysosomal acidic organelles within the DCs close to the cell membrane thus contributing to the viral infectious potential during DCs' migration from the periphery to the lymphoid tissues. On arrival at lymphoid tissues, intact virions recycle back to DCs' cell surface allowing virus transmission to CD4+ T-cells.</text>
</comment>
<accession>A0A650G2U9</accession>
<evidence type="ECO:0000256" key="24">
    <source>
        <dbReference type="ARBA" id="ARBA00023054"/>
    </source>
</evidence>
<keyword evidence="17 32" id="KW-1161">Viral attachment to host cell</keyword>
<evidence type="ECO:0000259" key="35">
    <source>
        <dbReference type="Pfam" id="PF00516"/>
    </source>
</evidence>
<dbReference type="Gene3D" id="1.20.5.490">
    <property type="entry name" value="Single helix bin"/>
    <property type="match status" value="1"/>
</dbReference>
<comment type="miscellaneous">
    <text evidence="32">Inhibitors targeting HIV-1 viral envelope proteins are used as antiretroviral drugs. Attachment of virions to the cell surface via non-specific interactions and CD4 binding can be blocked by inhibitors that include cyanovirin-N, cyclotriazadisulfonamide analogs, PRO 2000, TNX 355 and PRO 542. In addition, BMS 806 can block CD4-induced conformational changes. Env interactions with the coreceptor molecules can be targeted by CCR5 antagonists including SCH-D, maraviroc (UK 427857) and aplaviroc (GW 873140), and the CXCR4 antagonist AMD 070. Fusion of viral and cellular membranes can be inhibited by peptides such as enfuvirtide and tifuvirtide (T 1249). Resistance to inhibitors associated with mutations in Env are observed. Most of the time, single mutations confer only a modest reduction in drug susceptibility. Combination of several mutations is usually required to develop a high-level drug resistance.</text>
</comment>
<dbReference type="GO" id="GO:0019082">
    <property type="term" value="P:viral protein processing"/>
    <property type="evidence" value="ECO:0007669"/>
    <property type="project" value="UniProtKB-UniRule"/>
</dbReference>
<evidence type="ECO:0000256" key="6">
    <source>
        <dbReference type="ARBA" id="ARBA00004650"/>
    </source>
</evidence>
<keyword evidence="31 32" id="KW-1160">Virus entry into host cell</keyword>
<dbReference type="InterPro" id="IPR037527">
    <property type="entry name" value="Gp160"/>
</dbReference>
<comment type="subunit">
    <text evidence="32">The mature envelope protein (Env) consists of a homotrimer of non-covalently associated gp120-gp41 heterodimers. The resulting complex protrudes from the virus surface as a spike. There seems to be as few as 10 spikes on the average virion. Surface protein gp120 interacts with host CD4, CCR5 and CXCR4. Gp120 also interacts with the C-type lectins CD209/DC-SIGN and CLEC4M/DC-SIGNR (collectively referred to as DC-SIGN(R)). Gp120 and gp41 interact with GalCer. Gp120 interacts with host ITGA4/ITGB7 complex; on CD4+ T-cells, this interaction results in rapid activation of integrin ITGAL/LFA-1, which facilitates efficient cell-to-cell spreading of HIV-1. Gp120 interacts with cell-associated heparan sulfate; this interaction increases virus infectivity on permissive cells and may be involved in infection of CD4- cells.</text>
</comment>
<evidence type="ECO:0000256" key="2">
    <source>
        <dbReference type="ARBA" id="ARBA00004433"/>
    </source>
</evidence>
<evidence type="ECO:0000256" key="27">
    <source>
        <dbReference type="ARBA" id="ARBA00023157"/>
    </source>
</evidence>
<evidence type="ECO:0000256" key="20">
    <source>
        <dbReference type="ARBA" id="ARBA00022879"/>
    </source>
</evidence>
<comment type="domain">
    <text evidence="32">The CD4-binding region is targeted by the antibody b12.</text>
</comment>
<feature type="domain" description="Retroviral envelope protein GP41-like" evidence="36">
    <location>
        <begin position="515"/>
        <end position="705"/>
    </location>
</feature>
<comment type="domain">
    <text evidence="32">The YXXL motif is involved in determining the exact site of viral release at the surface of infected mononuclear cells and promotes endocytosis. YXXL and di-leucine endocytosis motifs interact directly or indirectly with the clathrin adapter complexes, opperate independently, and their activities are not additive.</text>
</comment>
<keyword evidence="9 32" id="KW-1032">Host cell membrane</keyword>